<feature type="region of interest" description="Disordered" evidence="3">
    <location>
        <begin position="134"/>
        <end position="202"/>
    </location>
</feature>
<sequence length="202" mass="23867">MEKSARETQQQKFLNDDEYVVEFIVDDRWNEVEGTKEYLIKWEHYDTEDNTWEQEANLDGCQKLLQEYEESKALLEPLLAIGQNEKTYPKSFFSGEFKESSAEELRKMSTKLFHLTKEVSKIENKIRCHYMIQNSKGQKKNEVADDNNPSPDKDSRGRKRKLSELKQVKLQKALSQVENAQEEVKDERRKDKVQPKRACTKL</sequence>
<dbReference type="InterPro" id="IPR016197">
    <property type="entry name" value="Chromo-like_dom_sf"/>
</dbReference>
<feature type="domain" description="Chromo" evidence="4">
    <location>
        <begin position="19"/>
        <end position="72"/>
    </location>
</feature>
<organism evidence="5 6">
    <name type="scientific">Artemia franciscana</name>
    <name type="common">Brine shrimp</name>
    <name type="synonym">Artemia sanfranciscana</name>
    <dbReference type="NCBI Taxonomy" id="6661"/>
    <lineage>
        <taxon>Eukaryota</taxon>
        <taxon>Metazoa</taxon>
        <taxon>Ecdysozoa</taxon>
        <taxon>Arthropoda</taxon>
        <taxon>Crustacea</taxon>
        <taxon>Branchiopoda</taxon>
        <taxon>Anostraca</taxon>
        <taxon>Artemiidae</taxon>
        <taxon>Artemia</taxon>
    </lineage>
</organism>
<dbReference type="PANTHER" id="PTHR22812">
    <property type="entry name" value="CHROMOBOX PROTEIN"/>
    <property type="match status" value="1"/>
</dbReference>
<evidence type="ECO:0000313" key="6">
    <source>
        <dbReference type="Proteomes" id="UP001187531"/>
    </source>
</evidence>
<dbReference type="InterPro" id="IPR023780">
    <property type="entry name" value="Chromo_domain"/>
</dbReference>
<name>A0AA88L7D4_ARTSF</name>
<dbReference type="PROSITE" id="PS50013">
    <property type="entry name" value="CHROMO_2"/>
    <property type="match status" value="1"/>
</dbReference>
<evidence type="ECO:0000256" key="1">
    <source>
        <dbReference type="ARBA" id="ARBA00004123"/>
    </source>
</evidence>
<keyword evidence="2" id="KW-0539">Nucleus</keyword>
<dbReference type="SMART" id="SM00298">
    <property type="entry name" value="CHROMO"/>
    <property type="match status" value="1"/>
</dbReference>
<keyword evidence="6" id="KW-1185">Reference proteome</keyword>
<evidence type="ECO:0000313" key="5">
    <source>
        <dbReference type="EMBL" id="KAK2721138.1"/>
    </source>
</evidence>
<dbReference type="AlphaFoldDB" id="A0AA88L7D4"/>
<dbReference type="GO" id="GO:0005694">
    <property type="term" value="C:chromosome"/>
    <property type="evidence" value="ECO:0007669"/>
    <property type="project" value="UniProtKB-ARBA"/>
</dbReference>
<dbReference type="Pfam" id="PF00385">
    <property type="entry name" value="Chromo"/>
    <property type="match status" value="1"/>
</dbReference>
<dbReference type="Gene3D" id="2.40.50.40">
    <property type="match status" value="1"/>
</dbReference>
<reference evidence="5" key="1">
    <citation type="submission" date="2023-07" db="EMBL/GenBank/DDBJ databases">
        <title>Chromosome-level genome assembly of Artemia franciscana.</title>
        <authorList>
            <person name="Jo E."/>
        </authorList>
    </citation>
    <scope>NUCLEOTIDE SEQUENCE</scope>
    <source>
        <tissue evidence="5">Whole body</tissue>
    </source>
</reference>
<dbReference type="InterPro" id="IPR000953">
    <property type="entry name" value="Chromo/chromo_shadow_dom"/>
</dbReference>
<comment type="caution">
    <text evidence="5">The sequence shown here is derived from an EMBL/GenBank/DDBJ whole genome shotgun (WGS) entry which is preliminary data.</text>
</comment>
<feature type="compositionally biased region" description="Basic and acidic residues" evidence="3">
    <location>
        <begin position="182"/>
        <end position="194"/>
    </location>
</feature>
<dbReference type="InterPro" id="IPR051219">
    <property type="entry name" value="Heterochromatin_chromo-domain"/>
</dbReference>
<evidence type="ECO:0000256" key="2">
    <source>
        <dbReference type="ARBA" id="ARBA00023242"/>
    </source>
</evidence>
<accession>A0AA88L7D4</accession>
<gene>
    <name evidence="5" type="ORF">QYM36_003419</name>
</gene>
<dbReference type="CDD" id="cd00024">
    <property type="entry name" value="CD_CSD"/>
    <property type="match status" value="1"/>
</dbReference>
<comment type="subcellular location">
    <subcellularLocation>
        <location evidence="1">Nucleus</location>
    </subcellularLocation>
</comment>
<evidence type="ECO:0000256" key="3">
    <source>
        <dbReference type="SAM" id="MobiDB-lite"/>
    </source>
</evidence>
<dbReference type="SUPFAM" id="SSF54160">
    <property type="entry name" value="Chromo domain-like"/>
    <property type="match status" value="1"/>
</dbReference>
<dbReference type="GO" id="GO:0005634">
    <property type="term" value="C:nucleus"/>
    <property type="evidence" value="ECO:0007669"/>
    <property type="project" value="UniProtKB-SubCell"/>
</dbReference>
<dbReference type="EMBL" id="JAVRJZ010000006">
    <property type="protein sequence ID" value="KAK2721138.1"/>
    <property type="molecule type" value="Genomic_DNA"/>
</dbReference>
<evidence type="ECO:0000259" key="4">
    <source>
        <dbReference type="PROSITE" id="PS50013"/>
    </source>
</evidence>
<proteinExistence type="predicted"/>
<dbReference type="Proteomes" id="UP001187531">
    <property type="component" value="Unassembled WGS sequence"/>
</dbReference>
<protein>
    <recommendedName>
        <fullName evidence="4">Chromo domain-containing protein</fullName>
    </recommendedName>
</protein>